<dbReference type="Proteomes" id="UP000236434">
    <property type="component" value="Unassembled WGS sequence"/>
</dbReference>
<reference evidence="1 2" key="1">
    <citation type="submission" date="2013-12" db="EMBL/GenBank/DDBJ databases">
        <title>Comparative genomics of Petrotoga isolates.</title>
        <authorList>
            <person name="Nesbo C.L."/>
            <person name="Charchuk R."/>
            <person name="Chow K."/>
        </authorList>
    </citation>
    <scope>NUCLEOTIDE SEQUENCE [LARGE SCALE GENOMIC DNA]</scope>
    <source>
        <strain evidence="1 2">DSM 13574</strain>
    </source>
</reference>
<dbReference type="AlphaFoldDB" id="A0A2K1NXB7"/>
<organism evidence="1 2">
    <name type="scientific">Petrotoga olearia DSM 13574</name>
    <dbReference type="NCBI Taxonomy" id="1122955"/>
    <lineage>
        <taxon>Bacteria</taxon>
        <taxon>Thermotogati</taxon>
        <taxon>Thermotogota</taxon>
        <taxon>Thermotogae</taxon>
        <taxon>Petrotogales</taxon>
        <taxon>Petrotogaceae</taxon>
        <taxon>Petrotoga</taxon>
    </lineage>
</organism>
<name>A0A2K1NXB7_9BACT</name>
<proteinExistence type="predicted"/>
<comment type="caution">
    <text evidence="1">The sequence shown here is derived from an EMBL/GenBank/DDBJ whole genome shotgun (WGS) entry which is preliminary data.</text>
</comment>
<evidence type="ECO:0000313" key="1">
    <source>
        <dbReference type="EMBL" id="PNR95183.1"/>
    </source>
</evidence>
<protein>
    <submittedName>
        <fullName evidence="1">Uncharacterized protein</fullName>
    </submittedName>
</protein>
<dbReference type="EMBL" id="AZRL01000022">
    <property type="protein sequence ID" value="PNR95183.1"/>
    <property type="molecule type" value="Genomic_DNA"/>
</dbReference>
<sequence length="219" mass="23860">MATHIRNDIPRTRPILAIYVCDKKLTNNSIDSLRNIEDDSDNNGISIGVQRGKNRQSIDVDKRQFCGNTALTDPDTDSIGNKGKLNDGTIRAHTKSIWMGVGCPGNTITNTKSKGKGIHIHIDTIRDKDVQPGNKRILSIHNTGNILDVDKQHDMGGRDGSNVIGIGFIQHRNTNDRNDDTLGGKLPSDATGILVVDTNTCNNIDLLVCSLVPTLDKSK</sequence>
<evidence type="ECO:0000313" key="2">
    <source>
        <dbReference type="Proteomes" id="UP000236434"/>
    </source>
</evidence>
<gene>
    <name evidence="1" type="ORF">X929_09630</name>
</gene>
<accession>A0A2K1NXB7</accession>